<feature type="transmembrane region" description="Helical" evidence="8">
    <location>
        <begin position="160"/>
        <end position="179"/>
    </location>
</feature>
<name>A0A8J7VQY4_9GAMM</name>
<dbReference type="RefSeq" id="WP_211925384.1">
    <property type="nucleotide sequence ID" value="NZ_JAGQFT020000004.1"/>
</dbReference>
<feature type="transmembrane region" description="Helical" evidence="8">
    <location>
        <begin position="57"/>
        <end position="81"/>
    </location>
</feature>
<dbReference type="GO" id="GO:0055085">
    <property type="term" value="P:transmembrane transport"/>
    <property type="evidence" value="ECO:0007669"/>
    <property type="project" value="InterPro"/>
</dbReference>
<dbReference type="GO" id="GO:0005886">
    <property type="term" value="C:plasma membrane"/>
    <property type="evidence" value="ECO:0007669"/>
    <property type="project" value="UniProtKB-SubCell"/>
</dbReference>
<dbReference type="AlphaFoldDB" id="A0A8J7VQY4"/>
<evidence type="ECO:0000256" key="5">
    <source>
        <dbReference type="ARBA" id="ARBA00022692"/>
    </source>
</evidence>
<dbReference type="Proteomes" id="UP000675747">
    <property type="component" value="Unassembled WGS sequence"/>
</dbReference>
<feature type="transmembrane region" description="Helical" evidence="8">
    <location>
        <begin position="248"/>
        <end position="270"/>
    </location>
</feature>
<organism evidence="9">
    <name type="scientific">Coralloluteibacterium stylophorae</name>
    <dbReference type="NCBI Taxonomy" id="1776034"/>
    <lineage>
        <taxon>Bacteria</taxon>
        <taxon>Pseudomonadati</taxon>
        <taxon>Pseudomonadota</taxon>
        <taxon>Gammaproteobacteria</taxon>
        <taxon>Lysobacterales</taxon>
        <taxon>Lysobacteraceae</taxon>
        <taxon>Coralloluteibacterium</taxon>
    </lineage>
</organism>
<comment type="subcellular location">
    <subcellularLocation>
        <location evidence="1">Cell membrane</location>
        <topology evidence="1">Multi-pass membrane protein</topology>
    </subcellularLocation>
</comment>
<proteinExistence type="inferred from homology"/>
<evidence type="ECO:0000256" key="2">
    <source>
        <dbReference type="ARBA" id="ARBA00010145"/>
    </source>
</evidence>
<feature type="transmembrane region" description="Helical" evidence="8">
    <location>
        <begin position="32"/>
        <end position="51"/>
    </location>
</feature>
<reference evidence="10 11" key="1">
    <citation type="journal article" date="2021" name="Microbiol. Resour. Announc.">
        <title>Draft Genome Sequence of Coralloluteibacterium stylophorae LMG 29479T.</title>
        <authorList>
            <person name="Karlyshev A.V."/>
            <person name="Kudryashova E.B."/>
            <person name="Ariskina E.V."/>
            <person name="Conroy A.P."/>
            <person name="Abidueva E.Y."/>
        </authorList>
    </citation>
    <scope>NUCLEOTIDE SEQUENCE [LARGE SCALE GENOMIC DNA]</scope>
    <source>
        <strain evidence="10 11">LMG 29479</strain>
    </source>
</reference>
<feature type="transmembrane region" description="Helical" evidence="8">
    <location>
        <begin position="277"/>
        <end position="299"/>
    </location>
</feature>
<feature type="transmembrane region" description="Helical" evidence="8">
    <location>
        <begin position="93"/>
        <end position="110"/>
    </location>
</feature>
<dbReference type="InterPro" id="IPR004776">
    <property type="entry name" value="Mem_transp_PIN-like"/>
</dbReference>
<evidence type="ECO:0000256" key="3">
    <source>
        <dbReference type="ARBA" id="ARBA00022448"/>
    </source>
</evidence>
<keyword evidence="11" id="KW-1185">Reference proteome</keyword>
<feature type="transmembrane region" description="Helical" evidence="8">
    <location>
        <begin position="191"/>
        <end position="208"/>
    </location>
</feature>
<evidence type="ECO:0000313" key="10">
    <source>
        <dbReference type="EMBL" id="MBS7457145.1"/>
    </source>
</evidence>
<comment type="caution">
    <text evidence="9">The sequence shown here is derived from an EMBL/GenBank/DDBJ whole genome shotgun (WGS) entry which is preliminary data.</text>
</comment>
<sequence length="308" mass="32331">MAFDAYALVLAMLLLGMAFARLRAFPANAPEVINLVVLYVCLPAAVLLYVPRLEFDLGLIGVIAMPYLLLVAVVVAVALLARPLRLGLGERGALLLCLGLGNTSFLGYPLTRALLGDAALPYAVVYDQFGNGILLATFGLWVLARYGGDRPPAAGEMLRRILAFPPLWALVLGLTVMPVEPWHWLAGGLERLADAMLPLVMLAIGLSIQLRMPRREIGPLAAGLVLKLALLPLLALALSVPLGLDGVVLQATVLEAAMPPMITAGALAIAHGLAPRLAAALVGYGLLLALATLPAWRWLVQAATAGGA</sequence>
<keyword evidence="7 8" id="KW-0472">Membrane</keyword>
<keyword evidence="5 8" id="KW-0812">Transmembrane</keyword>
<evidence type="ECO:0000256" key="4">
    <source>
        <dbReference type="ARBA" id="ARBA00022475"/>
    </source>
</evidence>
<keyword evidence="3" id="KW-0813">Transport</keyword>
<evidence type="ECO:0000256" key="1">
    <source>
        <dbReference type="ARBA" id="ARBA00004651"/>
    </source>
</evidence>
<evidence type="ECO:0000256" key="7">
    <source>
        <dbReference type="ARBA" id="ARBA00023136"/>
    </source>
</evidence>
<dbReference type="InterPro" id="IPR038770">
    <property type="entry name" value="Na+/solute_symporter_sf"/>
</dbReference>
<gene>
    <name evidence="10" type="ORF">KB893_008340</name>
    <name evidence="9" type="ORF">KB893_02600</name>
</gene>
<evidence type="ECO:0000256" key="6">
    <source>
        <dbReference type="ARBA" id="ARBA00022989"/>
    </source>
</evidence>
<dbReference type="Pfam" id="PF03547">
    <property type="entry name" value="Mem_trans"/>
    <property type="match status" value="2"/>
</dbReference>
<feature type="transmembrane region" description="Helical" evidence="8">
    <location>
        <begin position="130"/>
        <end position="148"/>
    </location>
</feature>
<evidence type="ECO:0000256" key="8">
    <source>
        <dbReference type="SAM" id="Phobius"/>
    </source>
</evidence>
<protein>
    <submittedName>
        <fullName evidence="9">AEC family transporter</fullName>
    </submittedName>
</protein>
<feature type="transmembrane region" description="Helical" evidence="8">
    <location>
        <begin position="6"/>
        <end position="25"/>
    </location>
</feature>
<dbReference type="EMBL" id="JAGQFT010000009">
    <property type="protein sequence ID" value="MBR0561415.1"/>
    <property type="molecule type" value="Genomic_DNA"/>
</dbReference>
<evidence type="ECO:0000313" key="11">
    <source>
        <dbReference type="Proteomes" id="UP000675747"/>
    </source>
</evidence>
<feature type="transmembrane region" description="Helical" evidence="8">
    <location>
        <begin position="220"/>
        <end position="242"/>
    </location>
</feature>
<reference evidence="9" key="2">
    <citation type="submission" date="2021-04" db="EMBL/GenBank/DDBJ databases">
        <authorList>
            <person name="Karlyshev A.V."/>
        </authorList>
    </citation>
    <scope>NUCLEOTIDE SEQUENCE</scope>
    <source>
        <strain evidence="9">LMG 29479</strain>
    </source>
</reference>
<comment type="similarity">
    <text evidence="2">Belongs to the auxin efflux carrier (TC 2.A.69) family.</text>
</comment>
<accession>A0A8J7VQY4</accession>
<dbReference type="Gene3D" id="1.20.1530.20">
    <property type="match status" value="1"/>
</dbReference>
<dbReference type="PANTHER" id="PTHR36838">
    <property type="entry name" value="AUXIN EFFLUX CARRIER FAMILY PROTEIN"/>
    <property type="match status" value="1"/>
</dbReference>
<dbReference type="EMBL" id="JAGQFT020000004">
    <property type="protein sequence ID" value="MBS7457145.1"/>
    <property type="molecule type" value="Genomic_DNA"/>
</dbReference>
<evidence type="ECO:0000313" key="9">
    <source>
        <dbReference type="EMBL" id="MBR0561415.1"/>
    </source>
</evidence>
<keyword evidence="6 8" id="KW-1133">Transmembrane helix</keyword>
<dbReference type="PANTHER" id="PTHR36838:SF1">
    <property type="entry name" value="SLR1864 PROTEIN"/>
    <property type="match status" value="1"/>
</dbReference>
<keyword evidence="4" id="KW-1003">Cell membrane</keyword>